<evidence type="ECO:0000256" key="1">
    <source>
        <dbReference type="ARBA" id="ARBA00023015"/>
    </source>
</evidence>
<dbReference type="AlphaFoldDB" id="A0A2X0VD71"/>
<proteinExistence type="predicted"/>
<dbReference type="OrthoDB" id="5450856at2"/>
<dbReference type="RefSeq" id="WP_113743264.1">
    <property type="nucleotide sequence ID" value="NZ_UAPU01000007.1"/>
</dbReference>
<dbReference type="SMART" id="SM00895">
    <property type="entry name" value="FCD"/>
    <property type="match status" value="1"/>
</dbReference>
<dbReference type="SUPFAM" id="SSF46785">
    <property type="entry name" value="Winged helix' DNA-binding domain"/>
    <property type="match status" value="1"/>
</dbReference>
<evidence type="ECO:0000259" key="4">
    <source>
        <dbReference type="PROSITE" id="PS50949"/>
    </source>
</evidence>
<protein>
    <submittedName>
        <fullName evidence="5">L-lactate utilization operon repressor</fullName>
    </submittedName>
</protein>
<evidence type="ECO:0000313" key="5">
    <source>
        <dbReference type="EMBL" id="SPT69076.1"/>
    </source>
</evidence>
<accession>A0A2X0VD71</accession>
<dbReference type="PANTHER" id="PTHR43537:SF5">
    <property type="entry name" value="UXU OPERON TRANSCRIPTIONAL REGULATOR"/>
    <property type="match status" value="1"/>
</dbReference>
<dbReference type="InterPro" id="IPR036388">
    <property type="entry name" value="WH-like_DNA-bd_sf"/>
</dbReference>
<feature type="domain" description="HTH gntR-type" evidence="4">
    <location>
        <begin position="5"/>
        <end position="73"/>
    </location>
</feature>
<dbReference type="InterPro" id="IPR036390">
    <property type="entry name" value="WH_DNA-bd_sf"/>
</dbReference>
<dbReference type="GO" id="GO:0003677">
    <property type="term" value="F:DNA binding"/>
    <property type="evidence" value="ECO:0007669"/>
    <property type="project" value="UniProtKB-KW"/>
</dbReference>
<organism evidence="5 6">
    <name type="scientific">Anaerobiospirillum thomasii</name>
    <dbReference type="NCBI Taxonomy" id="179995"/>
    <lineage>
        <taxon>Bacteria</taxon>
        <taxon>Pseudomonadati</taxon>
        <taxon>Pseudomonadota</taxon>
        <taxon>Gammaproteobacteria</taxon>
        <taxon>Aeromonadales</taxon>
        <taxon>Succinivibrionaceae</taxon>
        <taxon>Anaerobiospirillum</taxon>
    </lineage>
</organism>
<dbReference type="InterPro" id="IPR011711">
    <property type="entry name" value="GntR_C"/>
</dbReference>
<dbReference type="PROSITE" id="PS50949">
    <property type="entry name" value="HTH_GNTR"/>
    <property type="match status" value="1"/>
</dbReference>
<dbReference type="Gene3D" id="1.10.10.10">
    <property type="entry name" value="Winged helix-like DNA-binding domain superfamily/Winged helix DNA-binding domain"/>
    <property type="match status" value="1"/>
</dbReference>
<evidence type="ECO:0000256" key="3">
    <source>
        <dbReference type="ARBA" id="ARBA00023163"/>
    </source>
</evidence>
<dbReference type="SUPFAM" id="SSF48008">
    <property type="entry name" value="GntR ligand-binding domain-like"/>
    <property type="match status" value="1"/>
</dbReference>
<keyword evidence="2" id="KW-0238">DNA-binding</keyword>
<dbReference type="Pfam" id="PF00392">
    <property type="entry name" value="GntR"/>
    <property type="match status" value="1"/>
</dbReference>
<dbReference type="CDD" id="cd07377">
    <property type="entry name" value="WHTH_GntR"/>
    <property type="match status" value="1"/>
</dbReference>
<name>A0A2X0VD71_9GAMM</name>
<evidence type="ECO:0000256" key="2">
    <source>
        <dbReference type="ARBA" id="ARBA00023125"/>
    </source>
</evidence>
<keyword evidence="1" id="KW-0805">Transcription regulation</keyword>
<dbReference type="Pfam" id="PF07729">
    <property type="entry name" value="FCD"/>
    <property type="match status" value="1"/>
</dbReference>
<dbReference type="GO" id="GO:0003700">
    <property type="term" value="F:DNA-binding transcription factor activity"/>
    <property type="evidence" value="ECO:0007669"/>
    <property type="project" value="InterPro"/>
</dbReference>
<sequence>MQEKAPLSEITASKLISYIVDNGFEQGQKLPNEKILCDILGVGRSTMREAVRMLCSRNILTVKHGSGIYIADNTGISDDPFGFIFVKDKLKLVEDLVEFRLMIEPRVAALAASRAKNKDIMELERLAQICEDTILANENHNKADSDFHNKLCKLSGNIILPKLEPMIIKSISVFIDLSNADYTQETIESHRAIVAAIKNKDAIAASDAMIFHLMNNRNFILKRLTSLSEQPQMPSDVNI</sequence>
<dbReference type="Proteomes" id="UP000250086">
    <property type="component" value="Unassembled WGS sequence"/>
</dbReference>
<dbReference type="InterPro" id="IPR008920">
    <property type="entry name" value="TF_FadR/GntR_C"/>
</dbReference>
<dbReference type="InterPro" id="IPR000524">
    <property type="entry name" value="Tscrpt_reg_HTH_GntR"/>
</dbReference>
<dbReference type="EMBL" id="UAPV01000001">
    <property type="protein sequence ID" value="SPT69076.1"/>
    <property type="molecule type" value="Genomic_DNA"/>
</dbReference>
<reference evidence="5 6" key="1">
    <citation type="submission" date="2018-06" db="EMBL/GenBank/DDBJ databases">
        <authorList>
            <consortium name="Pathogen Informatics"/>
            <person name="Doyle S."/>
        </authorList>
    </citation>
    <scope>NUCLEOTIDE SEQUENCE [LARGE SCALE GENOMIC DNA]</scope>
    <source>
        <strain evidence="5 6">NCTC13093</strain>
    </source>
</reference>
<dbReference type="PANTHER" id="PTHR43537">
    <property type="entry name" value="TRANSCRIPTIONAL REGULATOR, GNTR FAMILY"/>
    <property type="match status" value="1"/>
</dbReference>
<gene>
    <name evidence="5" type="primary">lutR_1</name>
    <name evidence="5" type="ORF">NCTC13093_00439</name>
</gene>
<dbReference type="SMART" id="SM00345">
    <property type="entry name" value="HTH_GNTR"/>
    <property type="match status" value="1"/>
</dbReference>
<dbReference type="Gene3D" id="1.20.120.530">
    <property type="entry name" value="GntR ligand-binding domain-like"/>
    <property type="match status" value="1"/>
</dbReference>
<evidence type="ECO:0000313" key="6">
    <source>
        <dbReference type="Proteomes" id="UP000250086"/>
    </source>
</evidence>
<keyword evidence="3" id="KW-0804">Transcription</keyword>
<keyword evidence="6" id="KW-1185">Reference proteome</keyword>